<accession>A0A0U1KVC6</accession>
<reference evidence="3" key="1">
    <citation type="submission" date="2015-03" db="EMBL/GenBank/DDBJ databases">
        <authorList>
            <person name="Nijsse Bart"/>
        </authorList>
    </citation>
    <scope>NUCLEOTIDE SEQUENCE [LARGE SCALE GENOMIC DNA]</scope>
</reference>
<dbReference type="GO" id="GO:0015689">
    <property type="term" value="P:molybdate ion transport"/>
    <property type="evidence" value="ECO:0007669"/>
    <property type="project" value="TreeGrafter"/>
</dbReference>
<comment type="similarity">
    <text evidence="1">Belongs to the bacterial solute-binding protein 1 family. WtpA subfamily.</text>
</comment>
<dbReference type="EMBL" id="CTRP01000004">
    <property type="protein sequence ID" value="CQR71321.1"/>
    <property type="molecule type" value="Genomic_DNA"/>
</dbReference>
<dbReference type="PANTHER" id="PTHR30632:SF16">
    <property type="entry name" value="MOLYBDATE_TUNGSTATE-BINDING PROTEIN WTPA"/>
    <property type="match status" value="1"/>
</dbReference>
<dbReference type="SUPFAM" id="SSF53850">
    <property type="entry name" value="Periplasmic binding protein-like II"/>
    <property type="match status" value="1"/>
</dbReference>
<keyword evidence="3" id="KW-1185">Reference proteome</keyword>
<name>A0A0U1KVC6_9FIRM</name>
<evidence type="ECO:0000256" key="1">
    <source>
        <dbReference type="ARBA" id="ARBA00009438"/>
    </source>
</evidence>
<dbReference type="Pfam" id="PF13531">
    <property type="entry name" value="SBP_bac_11"/>
    <property type="match status" value="1"/>
</dbReference>
<protein>
    <submittedName>
        <fullName evidence="2">Tungstate ABC transporter, periplasmic substrate-binding protein WtpA</fullName>
    </submittedName>
</protein>
<dbReference type="Proteomes" id="UP000049855">
    <property type="component" value="Unassembled WGS sequence"/>
</dbReference>
<proteinExistence type="inferred from homology"/>
<gene>
    <name evidence="2" type="ORF">SpAn4DRAFT_3826</name>
</gene>
<dbReference type="GO" id="GO:0030973">
    <property type="term" value="F:molybdate ion binding"/>
    <property type="evidence" value="ECO:0007669"/>
    <property type="project" value="TreeGrafter"/>
</dbReference>
<dbReference type="CDD" id="cd13540">
    <property type="entry name" value="PBP2_ModA_WtpA"/>
    <property type="match status" value="1"/>
</dbReference>
<dbReference type="InterPro" id="IPR050682">
    <property type="entry name" value="ModA/WtpA"/>
</dbReference>
<evidence type="ECO:0000313" key="2">
    <source>
        <dbReference type="EMBL" id="CQR71321.1"/>
    </source>
</evidence>
<organism evidence="2 3">
    <name type="scientific">Sporomusa ovata</name>
    <dbReference type="NCBI Taxonomy" id="2378"/>
    <lineage>
        <taxon>Bacteria</taxon>
        <taxon>Bacillati</taxon>
        <taxon>Bacillota</taxon>
        <taxon>Negativicutes</taxon>
        <taxon>Selenomonadales</taxon>
        <taxon>Sporomusaceae</taxon>
        <taxon>Sporomusa</taxon>
    </lineage>
</organism>
<evidence type="ECO:0000313" key="3">
    <source>
        <dbReference type="Proteomes" id="UP000049855"/>
    </source>
</evidence>
<dbReference type="PANTHER" id="PTHR30632">
    <property type="entry name" value="MOLYBDATE-BINDING PERIPLASMIC PROTEIN"/>
    <property type="match status" value="1"/>
</dbReference>
<dbReference type="AlphaFoldDB" id="A0A0U1KVC6"/>
<dbReference type="Gene3D" id="3.40.190.10">
    <property type="entry name" value="Periplasmic binding protein-like II"/>
    <property type="match status" value="2"/>
</dbReference>
<sequence>MLAKGVCIMSRKLMKLMGLFLCVVLIGLGQQSSFAEERPNHLITEVIVFHAGSLSGPFQKAAEAYEKSHPDIKITLEGSGSREAARKVTELKRPCDVVASADYETIDNLMMPEYAKFNIFFARNKTVVAFTDKSKYANEITSENWYDILSRPDVQYGHTDPNLDPGGYRAVLTLQLAEKYYHKQGLYQALENNFHESNTVNDGKTIREILNSGRLDYFFFYESSAKQGGYRYITLPVELDFSSLDYANYYKQATLALTGKKTGSIEQVYGQPIIYGLTLVNNAPHTKEALRFIHFLLTDGQKYLNDAGFISMNPLVRTRELPYIPAELRDLIKPLKQ</sequence>